<dbReference type="PANTHER" id="PTHR31286:SF165">
    <property type="entry name" value="DUF4283 DOMAIN-CONTAINING PROTEIN"/>
    <property type="match status" value="1"/>
</dbReference>
<feature type="region of interest" description="Disordered" evidence="1">
    <location>
        <begin position="323"/>
        <end position="350"/>
    </location>
</feature>
<dbReference type="EMBL" id="CM010721">
    <property type="protein sequence ID" value="RZC69700.1"/>
    <property type="molecule type" value="Genomic_DNA"/>
</dbReference>
<evidence type="ECO:0000256" key="1">
    <source>
        <dbReference type="SAM" id="MobiDB-lite"/>
    </source>
</evidence>
<gene>
    <name evidence="3" type="ORF">C5167_032816</name>
</gene>
<dbReference type="InterPro" id="IPR025558">
    <property type="entry name" value="DUF4283"/>
</dbReference>
<name>A0A4Y7KBG8_PAPSO</name>
<dbReference type="Pfam" id="PF14111">
    <property type="entry name" value="DUF4283"/>
    <property type="match status" value="1"/>
</dbReference>
<feature type="compositionally biased region" description="Basic and acidic residues" evidence="1">
    <location>
        <begin position="328"/>
        <end position="338"/>
    </location>
</feature>
<protein>
    <recommendedName>
        <fullName evidence="2">DUF4283 domain-containing protein</fullName>
    </recommendedName>
</protein>
<dbReference type="PANTHER" id="PTHR31286">
    <property type="entry name" value="GLYCINE-RICH CELL WALL STRUCTURAL PROTEIN 1.8-LIKE"/>
    <property type="match status" value="1"/>
</dbReference>
<dbReference type="InterPro" id="IPR040256">
    <property type="entry name" value="At4g02000-like"/>
</dbReference>
<dbReference type="STRING" id="3469.A0A4Y7KBG8"/>
<dbReference type="AlphaFoldDB" id="A0A4Y7KBG8"/>
<evidence type="ECO:0000313" key="4">
    <source>
        <dbReference type="Proteomes" id="UP000316621"/>
    </source>
</evidence>
<evidence type="ECO:0000313" key="3">
    <source>
        <dbReference type="EMBL" id="RZC69700.1"/>
    </source>
</evidence>
<evidence type="ECO:0000259" key="2">
    <source>
        <dbReference type="Pfam" id="PF14111"/>
    </source>
</evidence>
<organism evidence="3 4">
    <name type="scientific">Papaver somniferum</name>
    <name type="common">Opium poppy</name>
    <dbReference type="NCBI Taxonomy" id="3469"/>
    <lineage>
        <taxon>Eukaryota</taxon>
        <taxon>Viridiplantae</taxon>
        <taxon>Streptophyta</taxon>
        <taxon>Embryophyta</taxon>
        <taxon>Tracheophyta</taxon>
        <taxon>Spermatophyta</taxon>
        <taxon>Magnoliopsida</taxon>
        <taxon>Ranunculales</taxon>
        <taxon>Papaveraceae</taxon>
        <taxon>Papaveroideae</taxon>
        <taxon>Papaver</taxon>
    </lineage>
</organism>
<keyword evidence="4" id="KW-1185">Reference proteome</keyword>
<accession>A0A4Y7KBG8</accession>
<dbReference type="OMA" id="LMNISIH"/>
<feature type="domain" description="DUF4283" evidence="2">
    <location>
        <begin position="127"/>
        <end position="204"/>
    </location>
</feature>
<reference evidence="3 4" key="1">
    <citation type="journal article" date="2018" name="Science">
        <title>The opium poppy genome and morphinan production.</title>
        <authorList>
            <person name="Guo L."/>
            <person name="Winzer T."/>
            <person name="Yang X."/>
            <person name="Li Y."/>
            <person name="Ning Z."/>
            <person name="He Z."/>
            <person name="Teodor R."/>
            <person name="Lu Y."/>
            <person name="Bowser T.A."/>
            <person name="Graham I.A."/>
            <person name="Ye K."/>
        </authorList>
    </citation>
    <scope>NUCLEOTIDE SEQUENCE [LARGE SCALE GENOMIC DNA]</scope>
    <source>
        <strain evidence="4">cv. HN1</strain>
        <tissue evidence="3">Leaves</tissue>
    </source>
</reference>
<proteinExistence type="predicted"/>
<dbReference type="Proteomes" id="UP000316621">
    <property type="component" value="Chromosome 7"/>
</dbReference>
<dbReference type="Gramene" id="RZC69700">
    <property type="protein sequence ID" value="RZC69700"/>
    <property type="gene ID" value="C5167_032816"/>
</dbReference>
<sequence>MVDDISLLEETLDYISSLRAQVDVMRRLVNASNEVSENCKILTSLPSSETVINLGITDFPHLSAPPAGGVTGASNGNMEIANWKSLFPKEKESSVDPAASKLFHHKPQLVNGKSFIPASDFEEEIRVCEKMLVGYFVGSRLSFHIVEKAMKEIWKLKGDFRLTINGDSIFLFEYDLAEYRITALEQGSVFISTRLFLICPWHLFVEQDIQEMKTFPIWLNLMNISIHLWNAKGISMIASVLGIPLLTDKHTLARTRMSFARVCIEIEADFSYPATIPMSFGGKEFEVQVEYSWKPPRCLACASFGHSSGKCSKDSTHKVVKKKWVPKKANEDKEKEKSLNLGKGDSNNGEAAEDVIVAQESTPKITSEVAVISNEQNVVVQIMNETGSGNEGVLGMVSSPSSKWYTRRPKSAGKKGEVPAKTAIGYMNPFSILDSEHESENEMEGVDNLEVAVNAQVPVSIEEENLSNFNECDDSEYETDYEEMDMEKFGTSDEGVVKGKLKLIKDIPPKSPLSKDNHMDRLLRMSAALGASEGGNPIETKKLLNGIVKDYNSVSVSRAEKEQAKIFWPGVSCNEKLGRGKRTPAKKSK</sequence>